<dbReference type="AlphaFoldDB" id="A0A154PRW4"/>
<keyword evidence="2" id="KW-1185">Reference proteome</keyword>
<reference evidence="1 2" key="1">
    <citation type="submission" date="2015-07" db="EMBL/GenBank/DDBJ databases">
        <title>The genome of Dufourea novaeangliae.</title>
        <authorList>
            <person name="Pan H."/>
            <person name="Kapheim K."/>
        </authorList>
    </citation>
    <scope>NUCLEOTIDE SEQUENCE [LARGE SCALE GENOMIC DNA]</scope>
    <source>
        <strain evidence="1">0120121106</strain>
        <tissue evidence="1">Whole body</tissue>
    </source>
</reference>
<dbReference type="Proteomes" id="UP000076502">
    <property type="component" value="Unassembled WGS sequence"/>
</dbReference>
<protein>
    <submittedName>
        <fullName evidence="1">Uncharacterized protein</fullName>
    </submittedName>
</protein>
<organism evidence="1 2">
    <name type="scientific">Dufourea novaeangliae</name>
    <name type="common">Sweat bee</name>
    <dbReference type="NCBI Taxonomy" id="178035"/>
    <lineage>
        <taxon>Eukaryota</taxon>
        <taxon>Metazoa</taxon>
        <taxon>Ecdysozoa</taxon>
        <taxon>Arthropoda</taxon>
        <taxon>Hexapoda</taxon>
        <taxon>Insecta</taxon>
        <taxon>Pterygota</taxon>
        <taxon>Neoptera</taxon>
        <taxon>Endopterygota</taxon>
        <taxon>Hymenoptera</taxon>
        <taxon>Apocrita</taxon>
        <taxon>Aculeata</taxon>
        <taxon>Apoidea</taxon>
        <taxon>Anthophila</taxon>
        <taxon>Halictidae</taxon>
        <taxon>Rophitinae</taxon>
        <taxon>Dufourea</taxon>
    </lineage>
</organism>
<evidence type="ECO:0000313" key="2">
    <source>
        <dbReference type="Proteomes" id="UP000076502"/>
    </source>
</evidence>
<accession>A0A154PRW4</accession>
<evidence type="ECO:0000313" key="1">
    <source>
        <dbReference type="EMBL" id="KZC14665.1"/>
    </source>
</evidence>
<sequence length="84" mass="9891">MSHVKDRENHRLAPSLGIVYRLSEWHNQRRQTARVEVNVKVIVISVSEVNEHERASDVTRTKTRIKRRADDSSICAREYYATDR</sequence>
<name>A0A154PRW4_DUFNO</name>
<gene>
    <name evidence="1" type="ORF">WN55_07077</name>
</gene>
<dbReference type="EMBL" id="KQ435102">
    <property type="protein sequence ID" value="KZC14665.1"/>
    <property type="molecule type" value="Genomic_DNA"/>
</dbReference>
<proteinExistence type="predicted"/>